<comment type="caution">
    <text evidence="1">The sequence shown here is derived from an EMBL/GenBank/DDBJ whole genome shotgun (WGS) entry which is preliminary data.</text>
</comment>
<gene>
    <name evidence="1" type="ORF">mPipKuh1_008972</name>
</gene>
<evidence type="ECO:0000313" key="2">
    <source>
        <dbReference type="Proteomes" id="UP000558488"/>
    </source>
</evidence>
<accession>A0A7J8A8X8</accession>
<keyword evidence="2" id="KW-1185">Reference proteome</keyword>
<sequence>MILVFNSVTPLLTTFQWRPFSLTVKSSVLAMVFKALCHWLLLSSCPIVFDPIACYSCSALHSARLSSVLIPDTLAVLLPEPSLELFPLPGRLLPRSGLTQSLIFFRPCIVSLRKLNIRYIHTCMSYFHFCFTFLLSSNH</sequence>
<name>A0A7J8A8X8_PIPKU</name>
<reference evidence="1 2" key="1">
    <citation type="journal article" date="2020" name="Nature">
        <title>Six reference-quality genomes reveal evolution of bat adaptations.</title>
        <authorList>
            <person name="Jebb D."/>
            <person name="Huang Z."/>
            <person name="Pippel M."/>
            <person name="Hughes G.M."/>
            <person name="Lavrichenko K."/>
            <person name="Devanna P."/>
            <person name="Winkler S."/>
            <person name="Jermiin L.S."/>
            <person name="Skirmuntt E.C."/>
            <person name="Katzourakis A."/>
            <person name="Burkitt-Gray L."/>
            <person name="Ray D.A."/>
            <person name="Sullivan K.A.M."/>
            <person name="Roscito J.G."/>
            <person name="Kirilenko B.M."/>
            <person name="Davalos L.M."/>
            <person name="Corthals A.P."/>
            <person name="Power M.L."/>
            <person name="Jones G."/>
            <person name="Ransome R.D."/>
            <person name="Dechmann D.K.N."/>
            <person name="Locatelli A.G."/>
            <person name="Puechmaille S.J."/>
            <person name="Fedrigo O."/>
            <person name="Jarvis E.D."/>
            <person name="Hiller M."/>
            <person name="Vernes S.C."/>
            <person name="Myers E.W."/>
            <person name="Teeling E.C."/>
        </authorList>
    </citation>
    <scope>NUCLEOTIDE SEQUENCE [LARGE SCALE GENOMIC DNA]</scope>
    <source>
        <strain evidence="1">MPipKuh1</strain>
        <tissue evidence="1">Flight muscle</tissue>
    </source>
</reference>
<protein>
    <submittedName>
        <fullName evidence="1">Uncharacterized protein</fullName>
    </submittedName>
</protein>
<dbReference type="Proteomes" id="UP000558488">
    <property type="component" value="Unassembled WGS sequence"/>
</dbReference>
<evidence type="ECO:0000313" key="1">
    <source>
        <dbReference type="EMBL" id="KAF6382616.1"/>
    </source>
</evidence>
<organism evidence="1 2">
    <name type="scientific">Pipistrellus kuhlii</name>
    <name type="common">Kuhl's pipistrelle</name>
    <dbReference type="NCBI Taxonomy" id="59472"/>
    <lineage>
        <taxon>Eukaryota</taxon>
        <taxon>Metazoa</taxon>
        <taxon>Chordata</taxon>
        <taxon>Craniata</taxon>
        <taxon>Vertebrata</taxon>
        <taxon>Euteleostomi</taxon>
        <taxon>Mammalia</taxon>
        <taxon>Eutheria</taxon>
        <taxon>Laurasiatheria</taxon>
        <taxon>Chiroptera</taxon>
        <taxon>Yangochiroptera</taxon>
        <taxon>Vespertilionidae</taxon>
        <taxon>Pipistrellus</taxon>
    </lineage>
</organism>
<dbReference type="EMBL" id="JACAGB010000002">
    <property type="protein sequence ID" value="KAF6382616.1"/>
    <property type="molecule type" value="Genomic_DNA"/>
</dbReference>
<proteinExistence type="predicted"/>
<dbReference type="AlphaFoldDB" id="A0A7J8A8X8"/>